<gene>
    <name evidence="1" type="ORF">EK398_09060</name>
</gene>
<reference evidence="1 2" key="1">
    <citation type="submission" date="2018-12" db="EMBL/GenBank/DDBJ databases">
        <title>A novel vanA-carrying plasmid in a clinical isolate of Enterococcus avium.</title>
        <authorList>
            <person name="Bernasconi O.J."/>
            <person name="Luzzaro F."/>
            <person name="Endimiani A."/>
        </authorList>
    </citation>
    <scope>NUCLEOTIDE SEQUENCE [LARGE SCALE GENOMIC DNA]</scope>
    <source>
        <strain evidence="1 2">LC0559/18</strain>
    </source>
</reference>
<dbReference type="EMBL" id="RYZS01000001">
    <property type="protein sequence ID" value="RVU94994.1"/>
    <property type="molecule type" value="Genomic_DNA"/>
</dbReference>
<name>A0A437UN26_ENTAV</name>
<dbReference type="Proteomes" id="UP000288388">
    <property type="component" value="Unassembled WGS sequence"/>
</dbReference>
<evidence type="ECO:0000313" key="1">
    <source>
        <dbReference type="EMBL" id="RVU94994.1"/>
    </source>
</evidence>
<accession>A0A437UN26</accession>
<proteinExistence type="predicted"/>
<comment type="caution">
    <text evidence="1">The sequence shown here is derived from an EMBL/GenBank/DDBJ whole genome shotgun (WGS) entry which is preliminary data.</text>
</comment>
<evidence type="ECO:0000313" key="2">
    <source>
        <dbReference type="Proteomes" id="UP000288388"/>
    </source>
</evidence>
<protein>
    <submittedName>
        <fullName evidence="1">Uncharacterized protein</fullName>
    </submittedName>
</protein>
<organism evidence="1 2">
    <name type="scientific">Enterococcus avium</name>
    <name type="common">Streptococcus avium</name>
    <dbReference type="NCBI Taxonomy" id="33945"/>
    <lineage>
        <taxon>Bacteria</taxon>
        <taxon>Bacillati</taxon>
        <taxon>Bacillota</taxon>
        <taxon>Bacilli</taxon>
        <taxon>Lactobacillales</taxon>
        <taxon>Enterococcaceae</taxon>
        <taxon>Enterococcus</taxon>
    </lineage>
</organism>
<dbReference type="AlphaFoldDB" id="A0A437UN26"/>
<sequence length="96" mass="11472">MTMTDKERFRMLMAHPNYWYDEDIKREAEKLGNKIWRELPKHPKKKIEVSFNNRIVLVGTEDELGQRSTLSPVTIRNLARNNGTDRFGKSYRYLEV</sequence>